<feature type="compositionally biased region" description="Polar residues" evidence="3">
    <location>
        <begin position="416"/>
        <end position="426"/>
    </location>
</feature>
<name>A0A1M7SNW6_9SPHN</name>
<dbReference type="SUPFAM" id="SSF56349">
    <property type="entry name" value="DNA breaking-rejoining enzymes"/>
    <property type="match status" value="1"/>
</dbReference>
<organism evidence="5 6">
    <name type="scientific">Erythrobacter sanguineus</name>
    <dbReference type="NCBI Taxonomy" id="198312"/>
    <lineage>
        <taxon>Bacteria</taxon>
        <taxon>Pseudomonadati</taxon>
        <taxon>Pseudomonadota</taxon>
        <taxon>Alphaproteobacteria</taxon>
        <taxon>Sphingomonadales</taxon>
        <taxon>Erythrobacteraceae</taxon>
        <taxon>Erythrobacter/Porphyrobacter group</taxon>
        <taxon>Erythrobacter</taxon>
    </lineage>
</organism>
<feature type="compositionally biased region" description="Polar residues" evidence="3">
    <location>
        <begin position="1"/>
        <end position="11"/>
    </location>
</feature>
<keyword evidence="1" id="KW-0238">DNA-binding</keyword>
<accession>A0A1M7SNW6</accession>
<dbReference type="RefSeq" id="WP_072674866.1">
    <property type="nucleotide sequence ID" value="NZ_FRDF01000011.1"/>
</dbReference>
<dbReference type="InterPro" id="IPR013762">
    <property type="entry name" value="Integrase-like_cat_sf"/>
</dbReference>
<evidence type="ECO:0000259" key="4">
    <source>
        <dbReference type="PROSITE" id="PS51898"/>
    </source>
</evidence>
<evidence type="ECO:0000256" key="3">
    <source>
        <dbReference type="SAM" id="MobiDB-lite"/>
    </source>
</evidence>
<dbReference type="InterPro" id="IPR010998">
    <property type="entry name" value="Integrase_recombinase_N"/>
</dbReference>
<evidence type="ECO:0000256" key="1">
    <source>
        <dbReference type="ARBA" id="ARBA00023125"/>
    </source>
</evidence>
<dbReference type="InterPro" id="IPR002104">
    <property type="entry name" value="Integrase_catalytic"/>
</dbReference>
<dbReference type="Gene3D" id="1.10.443.10">
    <property type="entry name" value="Intergrase catalytic core"/>
    <property type="match status" value="1"/>
</dbReference>
<evidence type="ECO:0000313" key="5">
    <source>
        <dbReference type="EMBL" id="SHN60135.1"/>
    </source>
</evidence>
<dbReference type="STRING" id="198312.SAMN02745193_02101"/>
<dbReference type="InterPro" id="IPR011010">
    <property type="entry name" value="DNA_brk_join_enz"/>
</dbReference>
<gene>
    <name evidence="5" type="ORF">SAMN02745193_02101</name>
</gene>
<dbReference type="Gene3D" id="1.10.150.130">
    <property type="match status" value="1"/>
</dbReference>
<dbReference type="EMBL" id="FRDF01000011">
    <property type="protein sequence ID" value="SHN60135.1"/>
    <property type="molecule type" value="Genomic_DNA"/>
</dbReference>
<dbReference type="GO" id="GO:0015074">
    <property type="term" value="P:DNA integration"/>
    <property type="evidence" value="ECO:0007669"/>
    <property type="project" value="InterPro"/>
</dbReference>
<dbReference type="OrthoDB" id="102994at2"/>
<dbReference type="PROSITE" id="PS51898">
    <property type="entry name" value="TYR_RECOMBINASE"/>
    <property type="match status" value="1"/>
</dbReference>
<evidence type="ECO:0000256" key="2">
    <source>
        <dbReference type="ARBA" id="ARBA00023172"/>
    </source>
</evidence>
<protein>
    <recommendedName>
        <fullName evidence="4">Tyr recombinase domain-containing protein</fullName>
    </recommendedName>
</protein>
<feature type="domain" description="Tyr recombinase" evidence="4">
    <location>
        <begin position="224"/>
        <end position="417"/>
    </location>
</feature>
<proteinExistence type="predicted"/>
<dbReference type="GO" id="GO:0003677">
    <property type="term" value="F:DNA binding"/>
    <property type="evidence" value="ECO:0007669"/>
    <property type="project" value="UniProtKB-KW"/>
</dbReference>
<dbReference type="GO" id="GO:0006310">
    <property type="term" value="P:DNA recombination"/>
    <property type="evidence" value="ECO:0007669"/>
    <property type="project" value="UniProtKB-KW"/>
</dbReference>
<sequence length="445" mass="50561">MTQSPPKSQISRVEPTQRDRTLPIPNTLHKVSGYGTLTIYKMAASPFWYARYYEDGKIVRRSLRVADKKEAIKAAKKVFVDLKHRKMNKLPFTKASGFEVCARGLLKENEARAARGELSKQKIQYDTARLESDLLPHFGKYEVADIDYGVISDYINKLSTPSRPLTINSLKIHLSHIKTILKYAQRVGVITALPAFPKLKTVDTARPWFNSQEYSALHAKCRSLIGKKIRVDTKAGKLLRYVQISEEVYDLIIFMANSFIRPTDIKVLQHKHVAIIRGKDTYLRLTHPPTKRHGSPVVTMERAVTVYDGILARQREQGFGKPDDYLFCPHQLNRDYALRDITRQFDQVLKVAGLKETANGEARTLYSLRHTCIMFRLINGDGIDPLTLARSARTSVEMIDRFYAKHLTPEMNIAQLQSSRSNSDSLDPQPAKPAKAKGAAKPRKK</sequence>
<feature type="region of interest" description="Disordered" evidence="3">
    <location>
        <begin position="1"/>
        <end position="25"/>
    </location>
</feature>
<reference evidence="6" key="1">
    <citation type="submission" date="2016-12" db="EMBL/GenBank/DDBJ databases">
        <authorList>
            <person name="Varghese N."/>
            <person name="Submissions S."/>
        </authorList>
    </citation>
    <scope>NUCLEOTIDE SEQUENCE [LARGE SCALE GENOMIC DNA]</scope>
    <source>
        <strain evidence="6">DSM 11032</strain>
    </source>
</reference>
<feature type="region of interest" description="Disordered" evidence="3">
    <location>
        <begin position="416"/>
        <end position="445"/>
    </location>
</feature>
<dbReference type="AlphaFoldDB" id="A0A1M7SNW6"/>
<keyword evidence="2" id="KW-0233">DNA recombination</keyword>
<dbReference type="Proteomes" id="UP000184391">
    <property type="component" value="Unassembled WGS sequence"/>
</dbReference>
<evidence type="ECO:0000313" key="6">
    <source>
        <dbReference type="Proteomes" id="UP000184391"/>
    </source>
</evidence>
<keyword evidence="6" id="KW-1185">Reference proteome</keyword>
<feature type="compositionally biased region" description="Basic residues" evidence="3">
    <location>
        <begin position="434"/>
        <end position="445"/>
    </location>
</feature>